<evidence type="ECO:0000256" key="2">
    <source>
        <dbReference type="ARBA" id="ARBA00001848"/>
    </source>
</evidence>
<dbReference type="InterPro" id="IPR001592">
    <property type="entry name" value="Poty_coat"/>
</dbReference>
<evidence type="ECO:0000256" key="16">
    <source>
        <dbReference type="ARBA" id="ARBA00022632"/>
    </source>
</evidence>
<evidence type="ECO:0000256" key="28">
    <source>
        <dbReference type="ARBA" id="ARBA00029399"/>
    </source>
</evidence>
<evidence type="ECO:0000256" key="6">
    <source>
        <dbReference type="ARBA" id="ARBA00020107"/>
    </source>
</evidence>
<feature type="domain" description="RdRp catalytic" evidence="38">
    <location>
        <begin position="2870"/>
        <end position="2994"/>
    </location>
</feature>
<dbReference type="GO" id="GO:0005524">
    <property type="term" value="F:ATP binding"/>
    <property type="evidence" value="ECO:0007669"/>
    <property type="project" value="UniProtKB-KW"/>
</dbReference>
<evidence type="ECO:0000256" key="25">
    <source>
        <dbReference type="ARBA" id="ARBA00022844"/>
    </source>
</evidence>
<evidence type="ECO:0000256" key="15">
    <source>
        <dbReference type="ARBA" id="ARBA00022581"/>
    </source>
</evidence>
<keyword evidence="23" id="KW-0788">Thiol protease</keyword>
<dbReference type="PROSITE" id="PS51871">
    <property type="entry name" value="PV_P1_PRO"/>
    <property type="match status" value="1"/>
</dbReference>
<evidence type="ECO:0000259" key="43">
    <source>
        <dbReference type="PROSITE" id="PS51871"/>
    </source>
</evidence>
<dbReference type="InterPro" id="IPR027417">
    <property type="entry name" value="P-loop_NTPase"/>
</dbReference>
<evidence type="ECO:0000256" key="37">
    <source>
        <dbReference type="SAM" id="MobiDB-lite"/>
    </source>
</evidence>
<dbReference type="InterPro" id="IPR009003">
    <property type="entry name" value="Peptidase_S1_PA"/>
</dbReference>
<dbReference type="InterPro" id="IPR001650">
    <property type="entry name" value="Helicase_C-like"/>
</dbReference>
<dbReference type="Gene3D" id="2.40.10.10">
    <property type="entry name" value="Trypsin-like serine proteases"/>
    <property type="match status" value="2"/>
</dbReference>
<dbReference type="SUPFAM" id="SSF50494">
    <property type="entry name" value="Trypsin-like serine proteases"/>
    <property type="match status" value="1"/>
</dbReference>
<dbReference type="PROSITE" id="PS51744">
    <property type="entry name" value="HC_PRO_CPD"/>
    <property type="match status" value="1"/>
</dbReference>
<evidence type="ECO:0000259" key="40">
    <source>
        <dbReference type="PROSITE" id="PS51194"/>
    </source>
</evidence>
<evidence type="ECO:0000256" key="14">
    <source>
        <dbReference type="ARBA" id="ARBA00022562"/>
    </source>
</evidence>
<dbReference type="PROSITE" id="PS51194">
    <property type="entry name" value="HELICASE_CTER"/>
    <property type="match status" value="1"/>
</dbReference>
<evidence type="ECO:0000256" key="22">
    <source>
        <dbReference type="ARBA" id="ARBA00022806"/>
    </source>
</evidence>
<evidence type="ECO:0000256" key="23">
    <source>
        <dbReference type="ARBA" id="ARBA00022807"/>
    </source>
</evidence>
<feature type="active site" description="For helper component proteinase activity" evidence="35">
    <location>
        <position position="804"/>
    </location>
</feature>
<feature type="domain" description="Peptidase C4" evidence="41">
    <location>
        <begin position="2387"/>
        <end position="2605"/>
    </location>
</feature>
<dbReference type="PROSITE" id="PS50507">
    <property type="entry name" value="RDRP_SSRNA_POS"/>
    <property type="match status" value="1"/>
</dbReference>
<dbReference type="Pfam" id="PF13608">
    <property type="entry name" value="Potyvirid-P3"/>
    <property type="match status" value="1"/>
</dbReference>
<dbReference type="InterPro" id="IPR014001">
    <property type="entry name" value="Helicase_ATP-bd"/>
</dbReference>
<dbReference type="GO" id="GO:0039694">
    <property type="term" value="P:viral RNA genome replication"/>
    <property type="evidence" value="ECO:0007669"/>
    <property type="project" value="InterPro"/>
</dbReference>
<evidence type="ECO:0000256" key="31">
    <source>
        <dbReference type="ARBA" id="ARBA00029422"/>
    </source>
</evidence>
<dbReference type="Gene3D" id="3.90.70.150">
    <property type="entry name" value="Helper component proteinase"/>
    <property type="match status" value="1"/>
</dbReference>
<dbReference type="Pfam" id="PF00270">
    <property type="entry name" value="DEAD"/>
    <property type="match status" value="1"/>
</dbReference>
<dbReference type="InterPro" id="IPR042308">
    <property type="entry name" value="HC_PRO_CPD_sf"/>
</dbReference>
<accession>A0A6M2YZ46</accession>
<dbReference type="GO" id="GO:0052170">
    <property type="term" value="P:symbiont-mediated suppression of host innate immune response"/>
    <property type="evidence" value="ECO:0007669"/>
    <property type="project" value="UniProtKB-KW"/>
</dbReference>
<evidence type="ECO:0000256" key="33">
    <source>
        <dbReference type="ARBA" id="ARBA00034108"/>
    </source>
</evidence>
<comment type="function">
    <text evidence="32">Indispensable for virus replication.</text>
</comment>
<dbReference type="SMART" id="SM00487">
    <property type="entry name" value="DEXDc"/>
    <property type="match status" value="1"/>
</dbReference>
<dbReference type="GO" id="GO:0003723">
    <property type="term" value="F:RNA binding"/>
    <property type="evidence" value="ECO:0007669"/>
    <property type="project" value="InterPro"/>
</dbReference>
<evidence type="ECO:0000256" key="10">
    <source>
        <dbReference type="ARBA" id="ARBA00022497"/>
    </source>
</evidence>
<comment type="function">
    <text evidence="30">Involved in aphid transmission, cell-to-cell and systemis movement, encapsidation of the viral RNA and in the regulation of viral RNA amplification.</text>
</comment>
<name>A0A6M2YZ46_9POTV</name>
<dbReference type="Gene3D" id="3.40.50.300">
    <property type="entry name" value="P-loop containing nucleotide triphosphate hydrolases"/>
    <property type="match status" value="2"/>
</dbReference>
<keyword evidence="21" id="KW-0378">Hydrolase</keyword>
<dbReference type="InterPro" id="IPR002540">
    <property type="entry name" value="Pept_S30_P1_potyvir"/>
</dbReference>
<dbReference type="GO" id="GO:0003968">
    <property type="term" value="F:RNA-directed RNA polymerase activity"/>
    <property type="evidence" value="ECO:0007669"/>
    <property type="project" value="UniProtKB-KW"/>
</dbReference>
<dbReference type="PANTHER" id="PTHR18934:SF99">
    <property type="entry name" value="ATP-DEPENDENT RNA HELICASE DHX37-RELATED"/>
    <property type="match status" value="1"/>
</dbReference>
<comment type="catalytic activity">
    <reaction evidence="1">
        <text>Hydrolyzes glutaminyl bonds, and activity is further restricted by preferences for the amino acids in P6 - P1' that vary with the species of potyvirus, e.g. Glu-Xaa-Xaa-Tyr-Xaa-Gln-|-(Ser or Gly) for the enzyme from tobacco etch virus. The natural substrate is the viral polyprotein, but other proteins and oligopeptides containing the appropriate consensus sequence are also cleaved.</text>
        <dbReference type="EC" id="3.4.22.44"/>
    </reaction>
</comment>
<evidence type="ECO:0000256" key="4">
    <source>
        <dbReference type="ARBA" id="ARBA00004328"/>
    </source>
</evidence>
<evidence type="ECO:0000256" key="27">
    <source>
        <dbReference type="ARBA" id="ARBA00023280"/>
    </source>
</evidence>
<evidence type="ECO:0000259" key="38">
    <source>
        <dbReference type="PROSITE" id="PS50507"/>
    </source>
</evidence>
<evidence type="ECO:0000256" key="1">
    <source>
        <dbReference type="ARBA" id="ARBA00000785"/>
    </source>
</evidence>
<feature type="domain" description="Peptidase C6" evidence="42">
    <location>
        <begin position="796"/>
        <end position="918"/>
    </location>
</feature>
<dbReference type="EMBL" id="MN059635">
    <property type="protein sequence ID" value="QED45310.1"/>
    <property type="molecule type" value="Genomic_RNA"/>
</dbReference>
<feature type="domain" description="Helicase ATP-binding" evidence="39">
    <location>
        <begin position="1572"/>
        <end position="1724"/>
    </location>
</feature>
<evidence type="ECO:0000259" key="41">
    <source>
        <dbReference type="PROSITE" id="PS51436"/>
    </source>
</evidence>
<dbReference type="Pfam" id="PF00680">
    <property type="entry name" value="RdRP_1"/>
    <property type="match status" value="1"/>
</dbReference>
<dbReference type="Pfam" id="PF00271">
    <property type="entry name" value="Helicase_C"/>
    <property type="match status" value="1"/>
</dbReference>
<keyword evidence="14" id="KW-1048">Host nucleus</keyword>
<keyword evidence="27" id="KW-0899">Viral immunoevasion</keyword>
<dbReference type="InterPro" id="IPR001205">
    <property type="entry name" value="RNA-dir_pol_C"/>
</dbReference>
<evidence type="ECO:0000256" key="9">
    <source>
        <dbReference type="ARBA" id="ARBA00022488"/>
    </source>
</evidence>
<evidence type="ECO:0000256" key="18">
    <source>
        <dbReference type="ARBA" id="ARBA00022679"/>
    </source>
</evidence>
<keyword evidence="22" id="KW-0347">Helicase</keyword>
<dbReference type="GO" id="GO:0005198">
    <property type="term" value="F:structural molecule activity"/>
    <property type="evidence" value="ECO:0007669"/>
    <property type="project" value="InterPro"/>
</dbReference>
<feature type="active site" description="For helper component proteinase activity" evidence="35">
    <location>
        <position position="877"/>
    </location>
</feature>
<keyword evidence="11" id="KW-0191">Covalent protein-RNA linkage</keyword>
<dbReference type="InterPro" id="IPR001730">
    <property type="entry name" value="Potyv_NIa-pro_dom"/>
</dbReference>
<dbReference type="Pfam" id="PF01577">
    <property type="entry name" value="Peptidase_S30"/>
    <property type="match status" value="1"/>
</dbReference>
<dbReference type="GO" id="GO:0044161">
    <property type="term" value="C:host cell cytoplasmic vesicle"/>
    <property type="evidence" value="ECO:0007669"/>
    <property type="project" value="UniProtKB-SubCell"/>
</dbReference>
<dbReference type="InterPro" id="IPR007094">
    <property type="entry name" value="RNA-dir_pol_PSvirus"/>
</dbReference>
<evidence type="ECO:0000256" key="12">
    <source>
        <dbReference type="ARBA" id="ARBA00022553"/>
    </source>
</evidence>
<dbReference type="GO" id="GO:0004386">
    <property type="term" value="F:helicase activity"/>
    <property type="evidence" value="ECO:0007669"/>
    <property type="project" value="UniProtKB-KW"/>
</dbReference>
<dbReference type="Pfam" id="PF00863">
    <property type="entry name" value="Peptidase_C4"/>
    <property type="match status" value="1"/>
</dbReference>
<dbReference type="InterPro" id="IPR043128">
    <property type="entry name" value="Rev_trsase/Diguanyl_cyclase"/>
</dbReference>
<dbReference type="PANTHER" id="PTHR18934">
    <property type="entry name" value="ATP-DEPENDENT RNA HELICASE"/>
    <property type="match status" value="1"/>
</dbReference>
<dbReference type="GO" id="GO:0042025">
    <property type="term" value="C:host cell nucleus"/>
    <property type="evidence" value="ECO:0007669"/>
    <property type="project" value="UniProtKB-SubCell"/>
</dbReference>
<comment type="function">
    <text evidence="34">Mediates the cap-independent, EIF4E-dependent translation of viral genomic RNAs. Binds to the cap-binding site of host EIF4E and thus interferes with the host EIF4E-dependent mRNA export and translation. VPg-RNA directly binds EIF4E and is a template for transcription. Also forms trimeric complexes with EIF4E-EIF4G, which are templates for translation.</text>
</comment>
<feature type="region of interest" description="Disordered" evidence="37">
    <location>
        <begin position="1031"/>
        <end position="1060"/>
    </location>
</feature>
<dbReference type="InterPro" id="IPR043504">
    <property type="entry name" value="Peptidase_S1_PA_chymotrypsin"/>
</dbReference>
<comment type="similarity">
    <text evidence="5 36">Belongs to the potyviridae genome polyprotein family.</text>
</comment>
<evidence type="ECO:0000256" key="21">
    <source>
        <dbReference type="ARBA" id="ARBA00022801"/>
    </source>
</evidence>
<feature type="region of interest" description="Disordered" evidence="37">
    <location>
        <begin position="3147"/>
        <end position="3174"/>
    </location>
</feature>
<evidence type="ECO:0000256" key="30">
    <source>
        <dbReference type="ARBA" id="ARBA00029405"/>
    </source>
</evidence>
<dbReference type="GO" id="GO:0006351">
    <property type="term" value="P:DNA-templated transcription"/>
    <property type="evidence" value="ECO:0007669"/>
    <property type="project" value="InterPro"/>
</dbReference>
<keyword evidence="15" id="KW-0945">Host-virus interaction</keyword>
<evidence type="ECO:0000256" key="24">
    <source>
        <dbReference type="ARBA" id="ARBA00022840"/>
    </source>
</evidence>
<evidence type="ECO:0000256" key="20">
    <source>
        <dbReference type="ARBA" id="ARBA00022741"/>
    </source>
</evidence>
<dbReference type="InterPro" id="IPR013648">
    <property type="entry name" value="PP_Potyviridae"/>
</dbReference>
<keyword evidence="25" id="KW-0946">Virion</keyword>
<keyword evidence="17" id="KW-0645">Protease</keyword>
<organism evidence="44">
    <name type="scientific">Onion yellow dwarf virus</name>
    <dbReference type="NCBI Taxonomy" id="43130"/>
    <lineage>
        <taxon>Viruses</taxon>
        <taxon>Riboviria</taxon>
        <taxon>Orthornavirae</taxon>
        <taxon>Pisuviricota</taxon>
        <taxon>Stelpaviricetes</taxon>
        <taxon>Patatavirales</taxon>
        <taxon>Potyviridae</taxon>
        <taxon>Potyvirus</taxon>
        <taxon>Potyvirus cepae</taxon>
    </lineage>
</organism>
<dbReference type="Pfam" id="PF00767">
    <property type="entry name" value="Poty_coat"/>
    <property type="match status" value="1"/>
</dbReference>
<comment type="function">
    <text evidence="29">An RNA-dependent RNA polymerase that plays an essential role in the virus replication.</text>
</comment>
<keyword evidence="24" id="KW-0067">ATP-binding</keyword>
<evidence type="ECO:0000256" key="8">
    <source>
        <dbReference type="ARBA" id="ARBA00022484"/>
    </source>
</evidence>
<evidence type="ECO:0000256" key="26">
    <source>
        <dbReference type="ARBA" id="ARBA00022953"/>
    </source>
</evidence>
<dbReference type="CDD" id="cd23175">
    <property type="entry name" value="ps-ssRNAv_Potyviridae_RdRp"/>
    <property type="match status" value="1"/>
</dbReference>
<dbReference type="InterPro" id="IPR011545">
    <property type="entry name" value="DEAD/DEAH_box_helicase_dom"/>
</dbReference>
<sequence length="3403" mass="386320">MKNVHGANGYDRKLTLAQRKRACYCSDDDVVHYHCTKCNFAFDSLRMVRPVNHDCDGPMSDDEYDTPCPTITTRTLRDFFGDDDFGHLTNDNAKPQGKTADDVETIEVPTLDCNVVEVTEKKLVELKGNVEKEIQKPNTQNLEHLKSVNPVESKDNVAHTVHRYVKFGSFEPIKLEPTGKTNCSSRQFIKFGSFDPFEVEQNVIKRDNPIPSVSVQTLAAESVTPRKDVNSAKPSTPARMYKNTVKFQHNSLPVVENVIAPTKQRKVWVKKETQKPLAPLANVEKSAQETSAVESIRKIPTYKRKDMHRVNLQPESITITSDSLYDELLKIVHERKLPLTIVWKRKHEFRSVELNGKMYYKVVTNHENGVIGRLDMSNNEETISLLKFFLARNPDDLIDEFDIRRGHSGLIINPDNIIGRKPLTYRDDVMVVRGRLNGRVVDSLLKVHKRKICDIEHYSDSDEIASEIFKGFERTFTSIRDPVQHVCTRNISLQECGEMCGVLTQMMFPMWKITCGQCASMIEDRNQGQILNDASRAKVIEVFEQMTSTGKFKHVQTVINSLKTFEDATQEAVSLFGEIDALSCSKATSQLMQINTIAHSLIKGQIVSSTEQELALSNLKQLTLWYKKRLEAHHVGDLSTFRNKISAKTHINLALMCDNQLDVNGIFQWGERGYHAKRFFEKYFVRIDNGAQYEQFSVRKHIRGSRELAIRNLIVSTDIEKMMNSMKGSPVTDIELGEYCVSRFDKNFVYPCCCVTHDSGRVMKSEFKIPTKNHLVIGNSGDDKSIELPAREDGHMYIVKDGYCYILIFLAMMVNIREGDAKAFTKRVRDFVITKLGEWPSMRDLAVLCRYISAFYPEVSTAEIPKILVDHEHKTFHVMDSFGSKTTNYHILKANTVQQLCRFGDSDLLGEMKDYNVGGRNRLVSVRVETPYGYKYMTATLQDTEGHGSWNAIDGEIWDPNGSDLEADPLPMMHEQMGKTGFTSAEDEYTDSSGVLSPRPPPEYFNSDCTSANNMLDNGLKRTLSIHTIQTDDDTQHDANNNMDSGEECACDSPTDSSDDEDYYYDDLSSDEEFFLDTQEQSNDMAFEELSQFEHNMRRVSLGLGENKDTCIDYFKALIKASFKRLDFKLMMIRDPYMILFALMTPTVMKRFLEDGSFAIAANIFLQQSDDLVYIATTLETLAQKLSAHKVYLSQFQEMSGVAQEILSRHSIFQSTSSSQQARDLLEMLSSTSTMDTELHNRGYVVNTMNMQETKKKCYDAIYMELWQELSLSEKCAYEWEKLKCVRLSLKISNLRDLNVQKDNVKSYLKQCSKCIVSGVTAQASGFCSIIDRVKVKSVTILSNFVTACFARVMKNITKYIQLTLLIALLLDVWKNLSNIIMEHKRLKLIEAEKLSKIKFRKIRALYDSLVAKLGHEPTHEELLEYVTSIDSSLKDELETHEEQVVYQAKSKSETTLEQIVALCALIAMFFNTEKSDAVFKILSKVKNVFSSTDFPVQYQALDTPIDVNEFLGLTVNFELAHGKELDLNSFDISFENYWKKSLLNGHVCHHYRSHGVFLEFTRSTAKDICNTIAQSDQREFLISGFVGSGKSTYMPHLLSSKGRILIVEPTRPLTENVYNGLSGDPFFQSVTMCMRGANHYGSGNISVMTTGYALHSLANNRGNIEKYDYIMIDECHVLDANAMALYCLLKDVSYKGKVLKTSATIPGRESGFKLSTQHDVTLNIEENLTFDAFIQAQGTGSNACVTTRGDNILVYVSSYNEVDTLARKLAEHGHKVTKVDGRTMKLGGTRIETHGSAVKKHFIVATNIIENGVTLDIDVVVDFGLKVGAVLDVDTRAIRYVKQPISHGERIQRLGRVGRIKKGHALRIGSTEKGIPDIPSCIATEAAFLCFIYGLPLITQNVVVSALGKCTSRQARTMAAFELSPFYMKDLVKYDGSMHKQVHSALKSFILRDTEIQLKDSAIPHASTKNWLTVREYNQIGSNIHCEDNIKIPFMINGIPEKVHEQVWKACLDNAHLVRLNPLNSASAQRISYTLSSDSSSILRTIGIIEELIKEEKQKSMQFQSLRNTPVGPNSFNLTYLTNMLKSKYMIDHSEENLETLYKARSQLIEFNTNYNPDMSVDTIRDYPYTAMVNYQSSNDVAQALELKGKYDMRKISTDIIVGSVILFGGAWMAYDMFKHLMSSDVTYQAKNKRQIQKLRFRDSRDKKLNYAVANDDSTIEHYFGSAYTKKGKTKGTVRGMGRKMNRFYTMYGVDPTEYSIIRYVDPITGNTCDDSATEYSPKGIEELNAMRIEMVEDDAIDLQQFHRADAQTYVAYYIKHGSDKALKIDLTPHNPLMVCHHTASIAGFPDKEGVLRRTGPAVEVDISEVPKQKNYECKDSVSFEAKSACCGPRNYNAISSVICHLELQSDGNERKTFGIGYGPYIIANQHLFTRNNGTLKIKSQHGEFIIKNTCQLQLKPIDGIDVVLIKLPKDHPPFASKLRFREPEEREKVCLLSVEFNPSITSALVSETSFTYNETNTRFWKHWITTKEGHCGLPIVSTRDGCVLGIHSLSDQKNSVNYFTTFPNNFQETYLSPTNVIEWVKGWKHNTNNIAWGSLKIQEDAPEAIFKTTKLISDLINSVTFQSSEHTWLTKHLNNNLKVVGCCPGALITKHIVKGRCPMFQLYLTTSDEAKQYFQPLLGHYGKSMLNKQAYVKDFTKYSSVIETGSVDTDVFESSINDVINILKKGGMDQCNYITDTMEIINSLNMKAAVGALYGGKKKDYFAEYQEGDYDEILEASCKRLYLGKMGVWNGSLKAEIRSIEKIALNKTRSFTAAPIETLLGGKVCVDDFNNKFYSCNLSIPSTVGITKFYKGWHNMLTALPDDWIYCDADGSRFDSSLTPYLLNAVLSVRLEFMEPWDVGERMLSNLYTEIIYTAIATPDGSVIKKFKGNNSGQPSTVVDNTIMVMLSVQYALRKCDIALEKQTEIIKYFCNGDDLLIAIHPDYERILDKFQNYFSELGLDYDFSSRSRSKEDVYFMSHRGLLRDGIYIPKLDKERVVSILEWDRADKPEHRLEAICASMIEAWGYPDLLHEIRKFYKWLLEQAPYNTIAQSGKAPYIAETALKKLFTNIDPSEVELEKYHKVYMDLENEEETSKEVRYQAGEGEDAAAQSSTSKQVTKQKDKDVDTGTTGKFTIPRIKALSDKMRFPKVGKTVVLNAEHLLAYKPEQIELYNTRSTKQQFENWYNSIKKEYDVDDEQMKILLNGLMVWCIENGTSPNLSGNWTMMDGEEQIEYPLAPIVDNAKPTFRQIMAHFSDAAEAYIEYRNATEKYMPRYGLQRNLTELSLARYAFDFYEMTSKTPKRAKEAHMQMKAAAVRGATNRLFGLDGNVNTTEEDTERHTAADVNKNQHTLLGIRM</sequence>
<dbReference type="InterPro" id="IPR001456">
    <property type="entry name" value="HC-pro"/>
</dbReference>
<evidence type="ECO:0000313" key="44">
    <source>
        <dbReference type="EMBL" id="QED45310.1"/>
    </source>
</evidence>
<dbReference type="InterPro" id="IPR039560">
    <property type="entry name" value="Potyvirid-P3"/>
</dbReference>
<comment type="catalytic activity">
    <reaction evidence="2">
        <text>Hydrolyzes a Gly-|-Gly bond at its own C-terminus, commonly in the sequence -Tyr-Xaa-Val-Gly-|-Gly, in the processing of the potyviral polyprotein.</text>
        <dbReference type="EC" id="3.4.22.45"/>
    </reaction>
</comment>
<keyword evidence="12" id="KW-0597">Phosphoprotein</keyword>
<keyword evidence="8" id="KW-0696">RNA-directed RNA polymerase</keyword>
<evidence type="ECO:0000256" key="35">
    <source>
        <dbReference type="PROSITE-ProRule" id="PRU01080"/>
    </source>
</evidence>
<evidence type="ECO:0000256" key="29">
    <source>
        <dbReference type="ARBA" id="ARBA00029404"/>
    </source>
</evidence>
<protein>
    <recommendedName>
        <fullName evidence="6">Genome polyprotein</fullName>
    </recommendedName>
</protein>
<dbReference type="InterPro" id="IPR043502">
    <property type="entry name" value="DNA/RNA_pol_sf"/>
</dbReference>
<evidence type="ECO:0000256" key="34">
    <source>
        <dbReference type="ARBA" id="ARBA00045403"/>
    </source>
</evidence>
<evidence type="ECO:0000256" key="3">
    <source>
        <dbReference type="ARBA" id="ARBA00004147"/>
    </source>
</evidence>
<keyword evidence="19" id="KW-0548">Nucleotidyltransferase</keyword>
<evidence type="ECO:0000256" key="19">
    <source>
        <dbReference type="ARBA" id="ARBA00022695"/>
    </source>
</evidence>
<dbReference type="GO" id="GO:0019029">
    <property type="term" value="C:helical viral capsid"/>
    <property type="evidence" value="ECO:0007669"/>
    <property type="project" value="UniProtKB-KW"/>
</dbReference>
<dbReference type="SUPFAM" id="SSF56672">
    <property type="entry name" value="DNA/RNA polymerases"/>
    <property type="match status" value="1"/>
</dbReference>
<dbReference type="PRINTS" id="PR00966">
    <property type="entry name" value="NIAPOTYPTASE"/>
</dbReference>
<keyword evidence="13" id="KW-0167">Capsid protein</keyword>
<dbReference type="PROSITE" id="PS51436">
    <property type="entry name" value="POTYVIRUS_NIA_PRO"/>
    <property type="match status" value="1"/>
</dbReference>
<keyword evidence="9" id="KW-1036">Host cytoplasmic vesicle</keyword>
<dbReference type="GO" id="GO:0006508">
    <property type="term" value="P:proteolysis"/>
    <property type="evidence" value="ECO:0007669"/>
    <property type="project" value="UniProtKB-KW"/>
</dbReference>
<dbReference type="SUPFAM" id="SSF52540">
    <property type="entry name" value="P-loop containing nucleoside triphosphate hydrolases"/>
    <property type="match status" value="2"/>
</dbReference>
<evidence type="ECO:0000256" key="36">
    <source>
        <dbReference type="RuleBase" id="RU003351"/>
    </source>
</evidence>
<dbReference type="SMART" id="SM00490">
    <property type="entry name" value="HELICc"/>
    <property type="match status" value="1"/>
</dbReference>
<keyword evidence="20" id="KW-0547">Nucleotide-binding</keyword>
<feature type="domain" description="Helicase C-terminal" evidence="40">
    <location>
        <begin position="1740"/>
        <end position="1904"/>
    </location>
</feature>
<evidence type="ECO:0000259" key="42">
    <source>
        <dbReference type="PROSITE" id="PS51744"/>
    </source>
</evidence>
<keyword evidence="7" id="KW-0941">Suppressor of RNA silencing</keyword>
<evidence type="ECO:0000256" key="17">
    <source>
        <dbReference type="ARBA" id="ARBA00022670"/>
    </source>
</evidence>
<evidence type="ECO:0000256" key="32">
    <source>
        <dbReference type="ARBA" id="ARBA00034080"/>
    </source>
</evidence>
<evidence type="ECO:0000259" key="39">
    <source>
        <dbReference type="PROSITE" id="PS51192"/>
    </source>
</evidence>
<dbReference type="Pfam" id="PF00851">
    <property type="entry name" value="Peptidase_C6"/>
    <property type="match status" value="1"/>
</dbReference>
<evidence type="ECO:0000256" key="7">
    <source>
        <dbReference type="ARBA" id="ARBA00022463"/>
    </source>
</evidence>
<keyword evidence="16" id="KW-1090">Inhibition of host innate immune response by virus</keyword>
<reference evidence="44" key="1">
    <citation type="submission" date="2019-06" db="EMBL/GenBank/DDBJ databases">
        <authorList>
            <person name="Jo Y."/>
            <person name="Cho W.K."/>
        </authorList>
    </citation>
    <scope>NUCLEOTIDE SEQUENCE</scope>
    <source>
        <strain evidence="44">G121-2</strain>
    </source>
</reference>
<dbReference type="Gene3D" id="3.30.70.270">
    <property type="match status" value="1"/>
</dbReference>
<comment type="function">
    <text evidence="31">Has helicase activity. It may be involved in replication.</text>
</comment>
<comment type="function">
    <text evidence="28">Has RNA-binding and proteolytic activities.</text>
</comment>
<evidence type="ECO:0000256" key="11">
    <source>
        <dbReference type="ARBA" id="ARBA00022520"/>
    </source>
</evidence>
<dbReference type="InterPro" id="IPR031159">
    <property type="entry name" value="HC_PRO_CPD_dom"/>
</dbReference>
<keyword evidence="10" id="KW-1139">Helical capsid protein</keyword>
<dbReference type="GO" id="GO:0016818">
    <property type="term" value="F:hydrolase activity, acting on acid anhydrides, in phosphorus-containing anhydrides"/>
    <property type="evidence" value="ECO:0007669"/>
    <property type="project" value="InterPro"/>
</dbReference>
<keyword evidence="18" id="KW-0808">Transferase</keyword>
<keyword evidence="26" id="KW-0693">Viral RNA replication</keyword>
<dbReference type="GO" id="GO:0004197">
    <property type="term" value="F:cysteine-type endopeptidase activity"/>
    <property type="evidence" value="ECO:0007669"/>
    <property type="project" value="InterPro"/>
</dbReference>
<proteinExistence type="inferred from homology"/>
<feature type="domain" description="Peptidase S30" evidence="43">
    <location>
        <begin position="315"/>
        <end position="458"/>
    </location>
</feature>
<evidence type="ECO:0000256" key="5">
    <source>
        <dbReference type="ARBA" id="ARBA00006064"/>
    </source>
</evidence>
<comment type="subcellular location">
    <subcellularLocation>
        <location evidence="33">Host cytoplasmic vesicle</location>
    </subcellularLocation>
    <subcellularLocation>
        <location evidence="3">Host nucleus</location>
    </subcellularLocation>
    <subcellularLocation>
        <location evidence="4">Virion</location>
    </subcellularLocation>
</comment>
<dbReference type="PROSITE" id="PS51192">
    <property type="entry name" value="HELICASE_ATP_BIND_1"/>
    <property type="match status" value="1"/>
</dbReference>
<gene>
    <name evidence="44" type="primary">ORF1</name>
</gene>
<dbReference type="Pfam" id="PF08440">
    <property type="entry name" value="Poty_PP"/>
    <property type="match status" value="1"/>
</dbReference>
<evidence type="ECO:0000256" key="13">
    <source>
        <dbReference type="ARBA" id="ARBA00022561"/>
    </source>
</evidence>